<evidence type="ECO:0000313" key="3">
    <source>
        <dbReference type="Proteomes" id="UP000436088"/>
    </source>
</evidence>
<dbReference type="PANTHER" id="PTHR33786:SF2">
    <property type="entry name" value="UBIQUITIN CARBOXYL-TERMINAL HYDROLASE"/>
    <property type="match status" value="1"/>
</dbReference>
<dbReference type="PANTHER" id="PTHR33786">
    <property type="entry name" value="UBIQUITIN CARBOXYL-TERMINAL HYDROLASE"/>
    <property type="match status" value="1"/>
</dbReference>
<evidence type="ECO:0000259" key="1">
    <source>
        <dbReference type="Pfam" id="PF25268"/>
    </source>
</evidence>
<accession>A0A6A3AHR2</accession>
<protein>
    <submittedName>
        <fullName evidence="2">Auxin efflux carrier component 8</fullName>
    </submittedName>
</protein>
<comment type="caution">
    <text evidence="2">The sequence shown here is derived from an EMBL/GenBank/DDBJ whole genome shotgun (WGS) entry which is preliminary data.</text>
</comment>
<dbReference type="Proteomes" id="UP000436088">
    <property type="component" value="Unassembled WGS sequence"/>
</dbReference>
<reference evidence="2" key="1">
    <citation type="submission" date="2019-09" db="EMBL/GenBank/DDBJ databases">
        <title>Draft genome information of white flower Hibiscus syriacus.</title>
        <authorList>
            <person name="Kim Y.-M."/>
        </authorList>
    </citation>
    <scope>NUCLEOTIDE SEQUENCE [LARGE SCALE GENOMIC DNA]</scope>
    <source>
        <strain evidence="2">YM2019G1</strain>
    </source>
</reference>
<organism evidence="2 3">
    <name type="scientific">Hibiscus syriacus</name>
    <name type="common">Rose of Sharon</name>
    <dbReference type="NCBI Taxonomy" id="106335"/>
    <lineage>
        <taxon>Eukaryota</taxon>
        <taxon>Viridiplantae</taxon>
        <taxon>Streptophyta</taxon>
        <taxon>Embryophyta</taxon>
        <taxon>Tracheophyta</taxon>
        <taxon>Spermatophyta</taxon>
        <taxon>Magnoliopsida</taxon>
        <taxon>eudicotyledons</taxon>
        <taxon>Gunneridae</taxon>
        <taxon>Pentapetalae</taxon>
        <taxon>rosids</taxon>
        <taxon>malvids</taxon>
        <taxon>Malvales</taxon>
        <taxon>Malvaceae</taxon>
        <taxon>Malvoideae</taxon>
        <taxon>Hibiscus</taxon>
    </lineage>
</organism>
<feature type="domain" description="DUF7866" evidence="1">
    <location>
        <begin position="20"/>
        <end position="71"/>
    </location>
</feature>
<dbReference type="EMBL" id="VEPZ02001008">
    <property type="protein sequence ID" value="KAE8702322.1"/>
    <property type="molecule type" value="Genomic_DNA"/>
</dbReference>
<proteinExistence type="predicted"/>
<dbReference type="InterPro" id="IPR057188">
    <property type="entry name" value="DUF7866"/>
</dbReference>
<evidence type="ECO:0000313" key="2">
    <source>
        <dbReference type="EMBL" id="KAE8702322.1"/>
    </source>
</evidence>
<gene>
    <name evidence="2" type="ORF">F3Y22_tig00110483pilonHSYRG00173</name>
</gene>
<name>A0A6A3AHR2_HIBSY</name>
<dbReference type="Pfam" id="PF25268">
    <property type="entry name" value="DUF7866"/>
    <property type="match status" value="1"/>
</dbReference>
<keyword evidence="3" id="KW-1185">Reference proteome</keyword>
<dbReference type="AlphaFoldDB" id="A0A6A3AHR2"/>
<sequence length="72" mass="7842">MVPLVNERTVMEMSRRKLGSFEICGVCTCCGGAQGACSPSPCCYAIDFDIPHRPFGFCSFVPKTCNCSECHL</sequence>